<reference evidence="2" key="1">
    <citation type="submission" date="2020-05" db="EMBL/GenBank/DDBJ databases">
        <title>Phylogenomic resolution of chytrid fungi.</title>
        <authorList>
            <person name="Stajich J.E."/>
            <person name="Amses K."/>
            <person name="Simmons R."/>
            <person name="Seto K."/>
            <person name="Myers J."/>
            <person name="Bonds A."/>
            <person name="Quandt C.A."/>
            <person name="Barry K."/>
            <person name="Liu P."/>
            <person name="Grigoriev I."/>
            <person name="Longcore J.E."/>
            <person name="James T.Y."/>
        </authorList>
    </citation>
    <scope>NUCLEOTIDE SEQUENCE</scope>
    <source>
        <strain evidence="2">JEL0379</strain>
    </source>
</reference>
<dbReference type="Gene3D" id="1.20.1280.50">
    <property type="match status" value="1"/>
</dbReference>
<feature type="domain" description="F-box" evidence="1">
    <location>
        <begin position="41"/>
        <end position="81"/>
    </location>
</feature>
<dbReference type="SUPFAM" id="SSF81383">
    <property type="entry name" value="F-box domain"/>
    <property type="match status" value="1"/>
</dbReference>
<dbReference type="Pfam" id="PF12937">
    <property type="entry name" value="F-box-like"/>
    <property type="match status" value="1"/>
</dbReference>
<name>A0AAD5XQB9_9FUNG</name>
<comment type="caution">
    <text evidence="2">The sequence shown here is derived from an EMBL/GenBank/DDBJ whole genome shotgun (WGS) entry which is preliminary data.</text>
</comment>
<proteinExistence type="predicted"/>
<dbReference type="AlphaFoldDB" id="A0AAD5XQB9"/>
<dbReference type="EMBL" id="JADGJQ010000007">
    <property type="protein sequence ID" value="KAJ3183126.1"/>
    <property type="molecule type" value="Genomic_DNA"/>
</dbReference>
<evidence type="ECO:0000313" key="3">
    <source>
        <dbReference type="Proteomes" id="UP001212152"/>
    </source>
</evidence>
<evidence type="ECO:0000259" key="1">
    <source>
        <dbReference type="Pfam" id="PF12937"/>
    </source>
</evidence>
<keyword evidence="3" id="KW-1185">Reference proteome</keyword>
<evidence type="ECO:0000313" key="2">
    <source>
        <dbReference type="EMBL" id="KAJ3183126.1"/>
    </source>
</evidence>
<organism evidence="2 3">
    <name type="scientific">Geranomyces variabilis</name>
    <dbReference type="NCBI Taxonomy" id="109894"/>
    <lineage>
        <taxon>Eukaryota</taxon>
        <taxon>Fungi</taxon>
        <taxon>Fungi incertae sedis</taxon>
        <taxon>Chytridiomycota</taxon>
        <taxon>Chytridiomycota incertae sedis</taxon>
        <taxon>Chytridiomycetes</taxon>
        <taxon>Spizellomycetales</taxon>
        <taxon>Powellomycetaceae</taxon>
        <taxon>Geranomyces</taxon>
    </lineage>
</organism>
<gene>
    <name evidence="2" type="ORF">HDU87_007549</name>
</gene>
<sequence length="325" mass="35104">MTWAVSSVLATTSTPITTAATASRQPSSTNIHRRKCPLNPHILYHIFTHRQSPLTPADLASCALVSREWASVATPVLWRCPTWTLAHMGALETALLAGGEHNNGGNADGNAAAARARGLVEGVKSLRLEVSFSGAGWANFDNEEVVWAQFMRDMDVMNGVLGLFGCRLQPLEQLTISLQLHTGQATSSPSQHIAFQTHLDTLFGHLRTIVNPGKLALAYNMSAADVLGKRVLSLPTPLRALAIDGDWAAESDVVKALQDTATSVSELEMRRCAMSDELCAALVRSCGEMLQVLTVRSRTSVEARQRAMDILAGCKTLKMCTWVEA</sequence>
<protein>
    <recommendedName>
        <fullName evidence="1">F-box domain-containing protein</fullName>
    </recommendedName>
</protein>
<accession>A0AAD5XQB9</accession>
<dbReference type="InterPro" id="IPR001810">
    <property type="entry name" value="F-box_dom"/>
</dbReference>
<dbReference type="Proteomes" id="UP001212152">
    <property type="component" value="Unassembled WGS sequence"/>
</dbReference>
<dbReference type="InterPro" id="IPR036047">
    <property type="entry name" value="F-box-like_dom_sf"/>
</dbReference>